<gene>
    <name evidence="2" type="ORF">LIER_21589</name>
</gene>
<evidence type="ECO:0000313" key="2">
    <source>
        <dbReference type="EMBL" id="GAA0166436.1"/>
    </source>
</evidence>
<dbReference type="Pfam" id="PF00078">
    <property type="entry name" value="RVT_1"/>
    <property type="match status" value="1"/>
</dbReference>
<sequence length="144" mass="16580">MANRIRPVLMEIISNNQSAFFPGRFISDNILIAHEVLYFMNSNKRGKNTSMAIKLDMSKAYDRVERKFLEYVMHKLGFSSTWIDWTMSLVSSVSYSSLLNGAPKVFVRPTRGIRQWDPLSPYLFLLCAKGLLALLRRARETKAL</sequence>
<name>A0AAV3QT64_LITER</name>
<accession>A0AAV3QT64</accession>
<dbReference type="PANTHER" id="PTHR46890:SF48">
    <property type="entry name" value="RNA-DIRECTED DNA POLYMERASE"/>
    <property type="match status" value="1"/>
</dbReference>
<dbReference type="InterPro" id="IPR052343">
    <property type="entry name" value="Retrotransposon-Effector_Assoc"/>
</dbReference>
<reference evidence="2 3" key="1">
    <citation type="submission" date="2024-01" db="EMBL/GenBank/DDBJ databases">
        <title>The complete chloroplast genome sequence of Lithospermum erythrorhizon: insights into the phylogenetic relationship among Boraginaceae species and the maternal lineages of purple gromwells.</title>
        <authorList>
            <person name="Okada T."/>
            <person name="Watanabe K."/>
        </authorList>
    </citation>
    <scope>NUCLEOTIDE SEQUENCE [LARGE SCALE GENOMIC DNA]</scope>
</reference>
<dbReference type="InterPro" id="IPR000477">
    <property type="entry name" value="RT_dom"/>
</dbReference>
<evidence type="ECO:0000259" key="1">
    <source>
        <dbReference type="Pfam" id="PF00078"/>
    </source>
</evidence>
<keyword evidence="3" id="KW-1185">Reference proteome</keyword>
<organism evidence="2 3">
    <name type="scientific">Lithospermum erythrorhizon</name>
    <name type="common">Purple gromwell</name>
    <name type="synonym">Lithospermum officinale var. erythrorhizon</name>
    <dbReference type="NCBI Taxonomy" id="34254"/>
    <lineage>
        <taxon>Eukaryota</taxon>
        <taxon>Viridiplantae</taxon>
        <taxon>Streptophyta</taxon>
        <taxon>Embryophyta</taxon>
        <taxon>Tracheophyta</taxon>
        <taxon>Spermatophyta</taxon>
        <taxon>Magnoliopsida</taxon>
        <taxon>eudicotyledons</taxon>
        <taxon>Gunneridae</taxon>
        <taxon>Pentapetalae</taxon>
        <taxon>asterids</taxon>
        <taxon>lamiids</taxon>
        <taxon>Boraginales</taxon>
        <taxon>Boraginaceae</taxon>
        <taxon>Boraginoideae</taxon>
        <taxon>Lithospermeae</taxon>
        <taxon>Lithospermum</taxon>
    </lineage>
</organism>
<evidence type="ECO:0000313" key="3">
    <source>
        <dbReference type="Proteomes" id="UP001454036"/>
    </source>
</evidence>
<feature type="domain" description="Reverse transcriptase" evidence="1">
    <location>
        <begin position="1"/>
        <end position="137"/>
    </location>
</feature>
<comment type="caution">
    <text evidence="2">The sequence shown here is derived from an EMBL/GenBank/DDBJ whole genome shotgun (WGS) entry which is preliminary data.</text>
</comment>
<proteinExistence type="predicted"/>
<dbReference type="Proteomes" id="UP001454036">
    <property type="component" value="Unassembled WGS sequence"/>
</dbReference>
<dbReference type="AlphaFoldDB" id="A0AAV3QT64"/>
<dbReference type="EMBL" id="BAABME010005726">
    <property type="protein sequence ID" value="GAA0166436.1"/>
    <property type="molecule type" value="Genomic_DNA"/>
</dbReference>
<dbReference type="PANTHER" id="PTHR46890">
    <property type="entry name" value="NON-LTR RETROLELEMENT REVERSE TRANSCRIPTASE-LIKE PROTEIN-RELATED"/>
    <property type="match status" value="1"/>
</dbReference>
<protein>
    <recommendedName>
        <fullName evidence="1">Reverse transcriptase domain-containing protein</fullName>
    </recommendedName>
</protein>